<accession>W7D858</accession>
<evidence type="ECO:0000313" key="1">
    <source>
        <dbReference type="EMBL" id="EUJ41598.1"/>
    </source>
</evidence>
<organism evidence="1 2">
    <name type="scientific">Brochothrix campestris FSL F6-1037</name>
    <dbReference type="NCBI Taxonomy" id="1265861"/>
    <lineage>
        <taxon>Bacteria</taxon>
        <taxon>Bacillati</taxon>
        <taxon>Bacillota</taxon>
        <taxon>Bacilli</taxon>
        <taxon>Bacillales</taxon>
        <taxon>Listeriaceae</taxon>
        <taxon>Brochothrix</taxon>
    </lineage>
</organism>
<name>W7D858_9LIST</name>
<dbReference type="EMBL" id="AODH01000010">
    <property type="protein sequence ID" value="EUJ41598.1"/>
    <property type="molecule type" value="Genomic_DNA"/>
</dbReference>
<comment type="caution">
    <text evidence="1">The sequence shown here is derived from an EMBL/GenBank/DDBJ whole genome shotgun (WGS) entry which is preliminary data.</text>
</comment>
<proteinExistence type="predicted"/>
<evidence type="ECO:0000313" key="2">
    <source>
        <dbReference type="Proteomes" id="UP000019243"/>
    </source>
</evidence>
<reference evidence="1 2" key="1">
    <citation type="submission" date="2012-12" db="EMBL/GenBank/DDBJ databases">
        <title>Novel taxa of Listeriaceae from agricultural environments in the United States.</title>
        <authorList>
            <person name="den Bakker H.C."/>
            <person name="Allred A."/>
            <person name="Warchocki S."/>
            <person name="Wright E.M."/>
            <person name="Burrell A."/>
            <person name="Nightingale K.K."/>
            <person name="Kephart D."/>
            <person name="Wiedmann M."/>
        </authorList>
    </citation>
    <scope>NUCLEOTIDE SEQUENCE [LARGE SCALE GENOMIC DNA]</scope>
    <source>
        <strain evidence="1 2">FSL F6-1037</strain>
    </source>
</reference>
<protein>
    <submittedName>
        <fullName evidence="1">Putative transposase</fullName>
    </submittedName>
</protein>
<dbReference type="Proteomes" id="UP000019243">
    <property type="component" value="Unassembled WGS sequence"/>
</dbReference>
<dbReference type="AlphaFoldDB" id="W7D858"/>
<sequence>MKIRSLESSSGRRLEKDISISEQLDKVTKELNLLKKIFFSRKMVIAENIVQFIKQNTDTFSITKLTELFGISRSFYYRHQNKETFKFSYLEQRIQKLTKENHFLYGYRKIHALISNAFFVGINKGARIMRK</sequence>
<gene>
    <name evidence="1" type="ORF">BCAMP_02920</name>
</gene>
<keyword evidence="2" id="KW-1185">Reference proteome</keyword>